<reference evidence="3 4" key="1">
    <citation type="submission" date="2016-10" db="EMBL/GenBank/DDBJ databases">
        <authorList>
            <person name="de Groot N.N."/>
        </authorList>
    </citation>
    <scope>NUCLEOTIDE SEQUENCE [LARGE SCALE GENOMIC DNA]</scope>
    <source>
        <strain evidence="3 4">CGMCC 4.6533</strain>
    </source>
</reference>
<dbReference type="SUPFAM" id="SSF47203">
    <property type="entry name" value="Acyl-CoA dehydrogenase C-terminal domain-like"/>
    <property type="match status" value="1"/>
</dbReference>
<dbReference type="Proteomes" id="UP000199202">
    <property type="component" value="Unassembled WGS sequence"/>
</dbReference>
<dbReference type="STRING" id="633440.SAMN05421869_109145"/>
<dbReference type="GO" id="GO:0016627">
    <property type="term" value="F:oxidoreductase activity, acting on the CH-CH group of donors"/>
    <property type="evidence" value="ECO:0007669"/>
    <property type="project" value="InterPro"/>
</dbReference>
<protein>
    <submittedName>
        <fullName evidence="3">Acyl-CoA dehydrogenase, C-terminal domain</fullName>
    </submittedName>
</protein>
<keyword evidence="1" id="KW-0560">Oxidoreductase</keyword>
<evidence type="ECO:0000313" key="3">
    <source>
        <dbReference type="EMBL" id="SDJ19006.1"/>
    </source>
</evidence>
<gene>
    <name evidence="3" type="ORF">SAMN05421869_109145</name>
</gene>
<feature type="domain" description="Acyl-CoA dehydrogenase C-terminal" evidence="2">
    <location>
        <begin position="17"/>
        <end position="148"/>
    </location>
</feature>
<organism evidence="3 4">
    <name type="scientific">Nonomuraea jiangxiensis</name>
    <dbReference type="NCBI Taxonomy" id="633440"/>
    <lineage>
        <taxon>Bacteria</taxon>
        <taxon>Bacillati</taxon>
        <taxon>Actinomycetota</taxon>
        <taxon>Actinomycetes</taxon>
        <taxon>Streptosporangiales</taxon>
        <taxon>Streptosporangiaceae</taxon>
        <taxon>Nonomuraea</taxon>
    </lineage>
</organism>
<accession>A0A1G8RPY9</accession>
<proteinExistence type="predicted"/>
<evidence type="ECO:0000256" key="1">
    <source>
        <dbReference type="ARBA" id="ARBA00023002"/>
    </source>
</evidence>
<dbReference type="InterPro" id="IPR013107">
    <property type="entry name" value="Acyl-CoA_DH_C"/>
</dbReference>
<sequence>MLARREDRTLHVAYSQLLHAAIDVGIAGGALEEALEFVRTKARPWFESGHDRAAGDPFVIQRAGELPVKVRAAEALLDRAAQAVDTARDDRTDETAAAASIAVAAAKAFADPVAVEPGNASWAAPGPAWTGLNLHRHWRNACTHTLHDPARWKIQHIGRYVLNGRLPPRHGLL</sequence>
<name>A0A1G8RPY9_9ACTN</name>
<dbReference type="AlphaFoldDB" id="A0A1G8RPY9"/>
<evidence type="ECO:0000313" key="4">
    <source>
        <dbReference type="Proteomes" id="UP000199202"/>
    </source>
</evidence>
<evidence type="ECO:0000259" key="2">
    <source>
        <dbReference type="Pfam" id="PF08028"/>
    </source>
</evidence>
<keyword evidence="4" id="KW-1185">Reference proteome</keyword>
<dbReference type="InterPro" id="IPR036250">
    <property type="entry name" value="AcylCo_DH-like_C"/>
</dbReference>
<dbReference type="RefSeq" id="WP_245765187.1">
    <property type="nucleotide sequence ID" value="NZ_FNDJ01000009.1"/>
</dbReference>
<dbReference type="EMBL" id="FNDJ01000009">
    <property type="protein sequence ID" value="SDJ19006.1"/>
    <property type="molecule type" value="Genomic_DNA"/>
</dbReference>
<dbReference type="Gene3D" id="1.20.140.10">
    <property type="entry name" value="Butyryl-CoA Dehydrogenase, subunit A, domain 3"/>
    <property type="match status" value="1"/>
</dbReference>
<dbReference type="Pfam" id="PF08028">
    <property type="entry name" value="Acyl-CoA_dh_2"/>
    <property type="match status" value="1"/>
</dbReference>